<evidence type="ECO:0000256" key="6">
    <source>
        <dbReference type="ARBA" id="ARBA00023136"/>
    </source>
</evidence>
<sequence length="297" mass="32519">MLHSKWIHILLMLLAASFLGFTAPLVDYLYAKGFTIMDLTNAQYGFGVVILWIILLPVIRKTRFPRGKDWVFLVGTGATSAWAIFFYFKSITMLPVSLSIVLLFQVTWIVTLLDIIVKRVLPSVQKWIGIAFILAGTVLAVGLFQSKLPDLSWIAIGYGLLAAVCFGISLYLPEYMTDQSSPLARAALTLTIGAIALFPMYPPTYLASGVLLHGLFGWGIVTGLIGQVLPILFMLVSIPKIGGRMAGVLSAIELPVTVVSAYFLLGESVSWFRWLGVLLILIGICFSEITKPASRGE</sequence>
<feature type="transmembrane region" description="Helical" evidence="7">
    <location>
        <begin position="183"/>
        <end position="203"/>
    </location>
</feature>
<comment type="similarity">
    <text evidence="2">Belongs to the EamA transporter family.</text>
</comment>
<evidence type="ECO:0000313" key="10">
    <source>
        <dbReference type="Proteomes" id="UP001596044"/>
    </source>
</evidence>
<dbReference type="Proteomes" id="UP001596044">
    <property type="component" value="Unassembled WGS sequence"/>
</dbReference>
<feature type="transmembrane region" description="Helical" evidence="7">
    <location>
        <begin position="151"/>
        <end position="171"/>
    </location>
</feature>
<comment type="subcellular location">
    <subcellularLocation>
        <location evidence="1">Cell membrane</location>
        <topology evidence="1">Multi-pass membrane protein</topology>
    </subcellularLocation>
</comment>
<keyword evidence="3" id="KW-1003">Cell membrane</keyword>
<feature type="transmembrane region" description="Helical" evidence="7">
    <location>
        <begin position="41"/>
        <end position="58"/>
    </location>
</feature>
<evidence type="ECO:0000256" key="2">
    <source>
        <dbReference type="ARBA" id="ARBA00007362"/>
    </source>
</evidence>
<gene>
    <name evidence="9" type="ORF">ACFPOG_16905</name>
</gene>
<keyword evidence="5 7" id="KW-1133">Transmembrane helix</keyword>
<dbReference type="EMBL" id="JBHSMJ010000022">
    <property type="protein sequence ID" value="MFC5449932.1"/>
    <property type="molecule type" value="Genomic_DNA"/>
</dbReference>
<feature type="domain" description="EamA" evidence="8">
    <location>
        <begin position="8"/>
        <end position="141"/>
    </location>
</feature>
<dbReference type="InterPro" id="IPR051258">
    <property type="entry name" value="Diverse_Substrate_Transporter"/>
</dbReference>
<accession>A0ABW0KAV5</accession>
<evidence type="ECO:0000256" key="1">
    <source>
        <dbReference type="ARBA" id="ARBA00004651"/>
    </source>
</evidence>
<protein>
    <submittedName>
        <fullName evidence="9">DMT family transporter</fullName>
    </submittedName>
</protein>
<evidence type="ECO:0000256" key="3">
    <source>
        <dbReference type="ARBA" id="ARBA00022475"/>
    </source>
</evidence>
<evidence type="ECO:0000256" key="4">
    <source>
        <dbReference type="ARBA" id="ARBA00022692"/>
    </source>
</evidence>
<feature type="transmembrane region" description="Helical" evidence="7">
    <location>
        <begin position="70"/>
        <end position="88"/>
    </location>
</feature>
<evidence type="ECO:0000256" key="7">
    <source>
        <dbReference type="SAM" id="Phobius"/>
    </source>
</evidence>
<comment type="caution">
    <text evidence="9">The sequence shown here is derived from an EMBL/GenBank/DDBJ whole genome shotgun (WGS) entry which is preliminary data.</text>
</comment>
<keyword evidence="10" id="KW-1185">Reference proteome</keyword>
<feature type="domain" description="EamA" evidence="8">
    <location>
        <begin position="154"/>
        <end position="286"/>
    </location>
</feature>
<evidence type="ECO:0000256" key="5">
    <source>
        <dbReference type="ARBA" id="ARBA00022989"/>
    </source>
</evidence>
<feature type="transmembrane region" description="Helical" evidence="7">
    <location>
        <begin position="271"/>
        <end position="289"/>
    </location>
</feature>
<dbReference type="PANTHER" id="PTHR42920:SF5">
    <property type="entry name" value="EAMA DOMAIN-CONTAINING PROTEIN"/>
    <property type="match status" value="1"/>
</dbReference>
<dbReference type="SUPFAM" id="SSF103481">
    <property type="entry name" value="Multidrug resistance efflux transporter EmrE"/>
    <property type="match status" value="2"/>
</dbReference>
<reference evidence="10" key="1">
    <citation type="journal article" date="2019" name="Int. J. Syst. Evol. Microbiol.">
        <title>The Global Catalogue of Microorganisms (GCM) 10K type strain sequencing project: providing services to taxonomists for standard genome sequencing and annotation.</title>
        <authorList>
            <consortium name="The Broad Institute Genomics Platform"/>
            <consortium name="The Broad Institute Genome Sequencing Center for Infectious Disease"/>
            <person name="Wu L."/>
            <person name="Ma J."/>
        </authorList>
    </citation>
    <scope>NUCLEOTIDE SEQUENCE [LARGE SCALE GENOMIC DNA]</scope>
    <source>
        <strain evidence="10">KACC 11904</strain>
    </source>
</reference>
<keyword evidence="6 7" id="KW-0472">Membrane</keyword>
<feature type="transmembrane region" description="Helical" evidence="7">
    <location>
        <begin position="245"/>
        <end position="265"/>
    </location>
</feature>
<dbReference type="InterPro" id="IPR037185">
    <property type="entry name" value="EmrE-like"/>
</dbReference>
<evidence type="ECO:0000259" key="8">
    <source>
        <dbReference type="Pfam" id="PF00892"/>
    </source>
</evidence>
<feature type="transmembrane region" description="Helical" evidence="7">
    <location>
        <begin position="127"/>
        <end position="145"/>
    </location>
</feature>
<keyword evidence="4 7" id="KW-0812">Transmembrane</keyword>
<evidence type="ECO:0000313" key="9">
    <source>
        <dbReference type="EMBL" id="MFC5449932.1"/>
    </source>
</evidence>
<name>A0ABW0KAV5_9BACL</name>
<dbReference type="Pfam" id="PF00892">
    <property type="entry name" value="EamA"/>
    <property type="match status" value="2"/>
</dbReference>
<feature type="transmembrane region" description="Helical" evidence="7">
    <location>
        <begin position="215"/>
        <end position="238"/>
    </location>
</feature>
<dbReference type="RefSeq" id="WP_270884921.1">
    <property type="nucleotide sequence ID" value="NZ_JAQFVF010000080.1"/>
</dbReference>
<proteinExistence type="inferred from homology"/>
<dbReference type="InterPro" id="IPR000620">
    <property type="entry name" value="EamA_dom"/>
</dbReference>
<dbReference type="PANTHER" id="PTHR42920">
    <property type="entry name" value="OS03G0707200 PROTEIN-RELATED"/>
    <property type="match status" value="1"/>
</dbReference>
<organism evidence="9 10">
    <name type="scientific">Paenibacillus aestuarii</name>
    <dbReference type="NCBI Taxonomy" id="516965"/>
    <lineage>
        <taxon>Bacteria</taxon>
        <taxon>Bacillati</taxon>
        <taxon>Bacillota</taxon>
        <taxon>Bacilli</taxon>
        <taxon>Bacillales</taxon>
        <taxon>Paenibacillaceae</taxon>
        <taxon>Paenibacillus</taxon>
    </lineage>
</organism>
<feature type="transmembrane region" description="Helical" evidence="7">
    <location>
        <begin position="94"/>
        <end position="115"/>
    </location>
</feature>